<gene>
    <name evidence="2" type="ORF">SAMN05661096_03605</name>
</gene>
<dbReference type="EMBL" id="FXAW01000008">
    <property type="protein sequence ID" value="SMG49394.1"/>
    <property type="molecule type" value="Genomic_DNA"/>
</dbReference>
<dbReference type="AlphaFoldDB" id="A0A1X7L7F7"/>
<keyword evidence="1" id="KW-0472">Membrane</keyword>
<name>A0A1X7L7F7_9BACT</name>
<keyword evidence="1" id="KW-1133">Transmembrane helix</keyword>
<reference evidence="3" key="1">
    <citation type="submission" date="2017-04" db="EMBL/GenBank/DDBJ databases">
        <authorList>
            <person name="Varghese N."/>
            <person name="Submissions S."/>
        </authorList>
    </citation>
    <scope>NUCLEOTIDE SEQUENCE [LARGE SCALE GENOMIC DNA]</scope>
    <source>
        <strain evidence="3">DSM 4125</strain>
    </source>
</reference>
<dbReference type="Proteomes" id="UP000193804">
    <property type="component" value="Unassembled WGS sequence"/>
</dbReference>
<evidence type="ECO:0000313" key="3">
    <source>
        <dbReference type="Proteomes" id="UP000193804"/>
    </source>
</evidence>
<organism evidence="2 3">
    <name type="scientific">Marivirga sericea</name>
    <dbReference type="NCBI Taxonomy" id="1028"/>
    <lineage>
        <taxon>Bacteria</taxon>
        <taxon>Pseudomonadati</taxon>
        <taxon>Bacteroidota</taxon>
        <taxon>Cytophagia</taxon>
        <taxon>Cytophagales</taxon>
        <taxon>Marivirgaceae</taxon>
        <taxon>Marivirga</taxon>
    </lineage>
</organism>
<proteinExistence type="predicted"/>
<evidence type="ECO:0000313" key="2">
    <source>
        <dbReference type="EMBL" id="SMG49394.1"/>
    </source>
</evidence>
<keyword evidence="1" id="KW-0812">Transmembrane</keyword>
<keyword evidence="3" id="KW-1185">Reference proteome</keyword>
<feature type="transmembrane region" description="Helical" evidence="1">
    <location>
        <begin position="6"/>
        <end position="31"/>
    </location>
</feature>
<sequence length="63" mass="7426">MEIIDIIISIMAQVSPIKIVLLTISLALILWTKAYIAEWQKDKQEKRRKADIEWFISQRNKSP</sequence>
<evidence type="ECO:0000256" key="1">
    <source>
        <dbReference type="SAM" id="Phobius"/>
    </source>
</evidence>
<protein>
    <submittedName>
        <fullName evidence="2">Uncharacterized protein</fullName>
    </submittedName>
</protein>
<accession>A0A1X7L7F7</accession>